<evidence type="ECO:0000256" key="2">
    <source>
        <dbReference type="HAMAP-Rule" id="MF_01940"/>
    </source>
</evidence>
<organism evidence="4 5">
    <name type="scientific">Pseudazoarcus pumilus</name>
    <dbReference type="NCBI Taxonomy" id="2067960"/>
    <lineage>
        <taxon>Bacteria</taxon>
        <taxon>Pseudomonadati</taxon>
        <taxon>Pseudomonadota</taxon>
        <taxon>Betaproteobacteria</taxon>
        <taxon>Rhodocyclales</taxon>
        <taxon>Zoogloeaceae</taxon>
        <taxon>Pseudazoarcus</taxon>
    </lineage>
</organism>
<dbReference type="SUPFAM" id="SSF55144">
    <property type="entry name" value="LigT-like"/>
    <property type="match status" value="1"/>
</dbReference>
<comment type="catalytic activity">
    <reaction evidence="2">
        <text>a 3'-end 2',3'-cyclophospho-ribonucleotide-RNA + H2O = a 3'-end 2'-phospho-ribonucleotide-RNA + H(+)</text>
        <dbReference type="Rhea" id="RHEA:11828"/>
        <dbReference type="Rhea" id="RHEA-COMP:10464"/>
        <dbReference type="Rhea" id="RHEA-COMP:17353"/>
        <dbReference type="ChEBI" id="CHEBI:15377"/>
        <dbReference type="ChEBI" id="CHEBI:15378"/>
        <dbReference type="ChEBI" id="CHEBI:83064"/>
        <dbReference type="ChEBI" id="CHEBI:173113"/>
        <dbReference type="EC" id="3.1.4.58"/>
    </reaction>
</comment>
<evidence type="ECO:0000256" key="1">
    <source>
        <dbReference type="ARBA" id="ARBA00022801"/>
    </source>
</evidence>
<dbReference type="PANTHER" id="PTHR35561">
    <property type="entry name" value="RNA 2',3'-CYCLIC PHOSPHODIESTERASE"/>
    <property type="match status" value="1"/>
</dbReference>
<gene>
    <name evidence="4" type="ORF">C0099_08045</name>
</gene>
<comment type="function">
    <text evidence="2">Hydrolyzes RNA 2',3'-cyclic phosphodiester to an RNA 2'-phosphomonoester.</text>
</comment>
<sequence length="179" mass="19709">MRAEPARARVFFALWPDAATSAALARIASDAHARFGGRVMRRETLHLTLAFVGSIEQARIADVAAAGDRVRARGIDLSIDTLGQWENKHIVWAGPREPGNALVALVETLRAELEAFGVALERRPFVPHVTLLRSAGCGNEHERLAAPLRWRADGFVLVESRLQATGAGYETLARWPRRQ</sequence>
<dbReference type="RefSeq" id="WP_102246950.1">
    <property type="nucleotide sequence ID" value="NZ_CP025682.1"/>
</dbReference>
<dbReference type="GO" id="GO:0004113">
    <property type="term" value="F:2',3'-cyclic-nucleotide 3'-phosphodiesterase activity"/>
    <property type="evidence" value="ECO:0007669"/>
    <property type="project" value="InterPro"/>
</dbReference>
<feature type="active site" description="Proton donor" evidence="2">
    <location>
        <position position="46"/>
    </location>
</feature>
<feature type="short sequence motif" description="HXTX 1" evidence="2">
    <location>
        <begin position="46"/>
        <end position="49"/>
    </location>
</feature>
<feature type="active site" description="Proton acceptor" evidence="2">
    <location>
        <position position="128"/>
    </location>
</feature>
<keyword evidence="5" id="KW-1185">Reference proteome</keyword>
<dbReference type="GO" id="GO:0008664">
    <property type="term" value="F:RNA 2',3'-cyclic 3'-phosphodiesterase activity"/>
    <property type="evidence" value="ECO:0007669"/>
    <property type="project" value="UniProtKB-EC"/>
</dbReference>
<dbReference type="InterPro" id="IPR004175">
    <property type="entry name" value="RNA_CPDase"/>
</dbReference>
<keyword evidence="1 2" id="KW-0378">Hydrolase</keyword>
<protein>
    <recommendedName>
        <fullName evidence="2">RNA 2',3'-cyclic phosphodiesterase</fullName>
        <shortName evidence="2">RNA 2',3'-CPDase</shortName>
        <ecNumber evidence="2">3.1.4.58</ecNumber>
    </recommendedName>
</protein>
<evidence type="ECO:0000259" key="3">
    <source>
        <dbReference type="Pfam" id="PF02834"/>
    </source>
</evidence>
<dbReference type="HAMAP" id="MF_01940">
    <property type="entry name" value="RNA_CPDase"/>
    <property type="match status" value="1"/>
</dbReference>
<dbReference type="EMBL" id="CP025682">
    <property type="protein sequence ID" value="AUN94884.1"/>
    <property type="molecule type" value="Genomic_DNA"/>
</dbReference>
<dbReference type="InterPro" id="IPR009097">
    <property type="entry name" value="Cyclic_Pdiesterase"/>
</dbReference>
<dbReference type="OrthoDB" id="7061261at2"/>
<evidence type="ECO:0000313" key="4">
    <source>
        <dbReference type="EMBL" id="AUN94884.1"/>
    </source>
</evidence>
<dbReference type="InterPro" id="IPR014051">
    <property type="entry name" value="Phosphoesterase_HXTX"/>
</dbReference>
<feature type="domain" description="Phosphoesterase HXTX" evidence="3">
    <location>
        <begin position="16"/>
        <end position="89"/>
    </location>
</feature>
<name>A0A2I6S6J8_9RHOO</name>
<dbReference type="NCBIfam" id="TIGR02258">
    <property type="entry name" value="2_5_ligase"/>
    <property type="match status" value="1"/>
</dbReference>
<dbReference type="Gene3D" id="3.90.1140.10">
    <property type="entry name" value="Cyclic phosphodiesterase"/>
    <property type="match status" value="1"/>
</dbReference>
<accession>A0A2I6S6J8</accession>
<comment type="similarity">
    <text evidence="2">Belongs to the 2H phosphoesterase superfamily. ThpR family.</text>
</comment>
<dbReference type="KEGG" id="atw:C0099_08045"/>
<dbReference type="AlphaFoldDB" id="A0A2I6S6J8"/>
<proteinExistence type="inferred from homology"/>
<dbReference type="PANTHER" id="PTHR35561:SF1">
    <property type="entry name" value="RNA 2',3'-CYCLIC PHOSPHODIESTERASE"/>
    <property type="match status" value="1"/>
</dbReference>
<dbReference type="Proteomes" id="UP000242205">
    <property type="component" value="Chromosome"/>
</dbReference>
<reference evidence="4 5" key="1">
    <citation type="submission" date="2018-01" db="EMBL/GenBank/DDBJ databases">
        <authorList>
            <person name="Fu G.-Y."/>
        </authorList>
    </citation>
    <scope>NUCLEOTIDE SEQUENCE [LARGE SCALE GENOMIC DNA]</scope>
    <source>
        <strain evidence="4 5">SY39</strain>
    </source>
</reference>
<dbReference type="EC" id="3.1.4.58" evidence="2"/>
<dbReference type="Pfam" id="PF02834">
    <property type="entry name" value="LigT_PEase"/>
    <property type="match status" value="2"/>
</dbReference>
<feature type="domain" description="Phosphoesterase HXTX" evidence="3">
    <location>
        <begin position="95"/>
        <end position="164"/>
    </location>
</feature>
<evidence type="ECO:0000313" key="5">
    <source>
        <dbReference type="Proteomes" id="UP000242205"/>
    </source>
</evidence>
<feature type="short sequence motif" description="HXTX 2" evidence="2">
    <location>
        <begin position="128"/>
        <end position="131"/>
    </location>
</feature>